<name>A0A517VR06_9PLAN</name>
<proteinExistence type="predicted"/>
<dbReference type="InterPro" id="IPR012902">
    <property type="entry name" value="N_methyl_site"/>
</dbReference>
<dbReference type="Gene3D" id="3.30.700.10">
    <property type="entry name" value="Glycoprotein, Type 4 Pilin"/>
    <property type="match status" value="1"/>
</dbReference>
<reference evidence="1 2" key="1">
    <citation type="submission" date="2019-03" db="EMBL/GenBank/DDBJ databases">
        <title>Deep-cultivation of Planctomycetes and their phenomic and genomic characterization uncovers novel biology.</title>
        <authorList>
            <person name="Wiegand S."/>
            <person name="Jogler M."/>
            <person name="Boedeker C."/>
            <person name="Pinto D."/>
            <person name="Vollmers J."/>
            <person name="Rivas-Marin E."/>
            <person name="Kohn T."/>
            <person name="Peeters S.H."/>
            <person name="Heuer A."/>
            <person name="Rast P."/>
            <person name="Oberbeckmann S."/>
            <person name="Bunk B."/>
            <person name="Jeske O."/>
            <person name="Meyerdierks A."/>
            <person name="Storesund J.E."/>
            <person name="Kallscheuer N."/>
            <person name="Luecker S."/>
            <person name="Lage O.M."/>
            <person name="Pohl T."/>
            <person name="Merkel B.J."/>
            <person name="Hornburger P."/>
            <person name="Mueller R.-W."/>
            <person name="Bruemmer F."/>
            <person name="Labrenz M."/>
            <person name="Spormann A.M."/>
            <person name="Op den Camp H."/>
            <person name="Overmann J."/>
            <person name="Amann R."/>
            <person name="Jetten M.S.M."/>
            <person name="Mascher T."/>
            <person name="Medema M.H."/>
            <person name="Devos D.P."/>
            <person name="Kaster A.-K."/>
            <person name="Ovreas L."/>
            <person name="Rohde M."/>
            <person name="Galperin M.Y."/>
            <person name="Jogler C."/>
        </authorList>
    </citation>
    <scope>NUCLEOTIDE SEQUENCE [LARGE SCALE GENOMIC DNA]</scope>
    <source>
        <strain evidence="1 2">V144</strain>
    </source>
</reference>
<evidence type="ECO:0000313" key="1">
    <source>
        <dbReference type="EMBL" id="QDT95456.1"/>
    </source>
</evidence>
<dbReference type="AlphaFoldDB" id="A0A517VR06"/>
<gene>
    <name evidence="1" type="ORF">V144x_08990</name>
</gene>
<dbReference type="NCBIfam" id="TIGR02532">
    <property type="entry name" value="IV_pilin_GFxxxE"/>
    <property type="match status" value="1"/>
</dbReference>
<evidence type="ECO:0008006" key="3">
    <source>
        <dbReference type="Google" id="ProtNLM"/>
    </source>
</evidence>
<dbReference type="RefSeq" id="WP_144981932.1">
    <property type="nucleotide sequence ID" value="NZ_CP037920.1"/>
</dbReference>
<accession>A0A517VR06</accession>
<dbReference type="EMBL" id="CP037920">
    <property type="protein sequence ID" value="QDT95456.1"/>
    <property type="molecule type" value="Genomic_DNA"/>
</dbReference>
<sequence length="207" mass="23182">MPVQQKKSLKIQQNRSAFTLIEMLLVLSLLLVLISVVWPAVLRINANNRLKQNMQDVKSAFAAARIRAIEHGVNYQIYFELGGNHYLVVPVDKELLGQGTDSADTRQISSDQTVIAQELSEDFEFSQNVVATVTEPAIPFEWLGNLPAAKDWKWMEASFPITFYPDGSAAFDLKHEILGKDQKRVASIELRGLTGSASISYDRESSR</sequence>
<dbReference type="Pfam" id="PF07963">
    <property type="entry name" value="N_methyl"/>
    <property type="match status" value="1"/>
</dbReference>
<dbReference type="Proteomes" id="UP000318704">
    <property type="component" value="Chromosome"/>
</dbReference>
<evidence type="ECO:0000313" key="2">
    <source>
        <dbReference type="Proteomes" id="UP000318704"/>
    </source>
</evidence>
<organism evidence="1 2">
    <name type="scientific">Gimesia aquarii</name>
    <dbReference type="NCBI Taxonomy" id="2527964"/>
    <lineage>
        <taxon>Bacteria</taxon>
        <taxon>Pseudomonadati</taxon>
        <taxon>Planctomycetota</taxon>
        <taxon>Planctomycetia</taxon>
        <taxon>Planctomycetales</taxon>
        <taxon>Planctomycetaceae</taxon>
        <taxon>Gimesia</taxon>
    </lineage>
</organism>
<dbReference type="SUPFAM" id="SSF54523">
    <property type="entry name" value="Pili subunits"/>
    <property type="match status" value="1"/>
</dbReference>
<protein>
    <recommendedName>
        <fullName evidence="3">Prepilin-type N-terminal cleavage/methylation domain-containing protein</fullName>
    </recommendedName>
</protein>
<dbReference type="KEGG" id="gaw:V144x_08990"/>
<dbReference type="InterPro" id="IPR045584">
    <property type="entry name" value="Pilin-like"/>
</dbReference>